<organism evidence="2">
    <name type="scientific">viral metagenome</name>
    <dbReference type="NCBI Taxonomy" id="1070528"/>
    <lineage>
        <taxon>unclassified sequences</taxon>
        <taxon>metagenomes</taxon>
        <taxon>organismal metagenomes</taxon>
    </lineage>
</organism>
<evidence type="ECO:0000256" key="1">
    <source>
        <dbReference type="SAM" id="Phobius"/>
    </source>
</evidence>
<feature type="transmembrane region" description="Helical" evidence="1">
    <location>
        <begin position="50"/>
        <end position="68"/>
    </location>
</feature>
<gene>
    <name evidence="2" type="ORF">MM171B01351_0002</name>
</gene>
<feature type="transmembrane region" description="Helical" evidence="1">
    <location>
        <begin position="115"/>
        <end position="133"/>
    </location>
</feature>
<feature type="transmembrane region" description="Helical" evidence="1">
    <location>
        <begin position="20"/>
        <end position="38"/>
    </location>
</feature>
<accession>A0A6M3M3D9</accession>
<dbReference type="AlphaFoldDB" id="A0A6M3M3D9"/>
<protein>
    <submittedName>
        <fullName evidence="2">Uncharacterized protein</fullName>
    </submittedName>
</protein>
<evidence type="ECO:0000313" key="2">
    <source>
        <dbReference type="EMBL" id="QJB02351.1"/>
    </source>
</evidence>
<keyword evidence="1" id="KW-0472">Membrane</keyword>
<keyword evidence="1" id="KW-0812">Transmembrane</keyword>
<feature type="transmembrane region" description="Helical" evidence="1">
    <location>
        <begin position="75"/>
        <end position="95"/>
    </location>
</feature>
<reference evidence="2" key="1">
    <citation type="submission" date="2020-03" db="EMBL/GenBank/DDBJ databases">
        <title>The deep terrestrial virosphere.</title>
        <authorList>
            <person name="Holmfeldt K."/>
            <person name="Nilsson E."/>
            <person name="Simone D."/>
            <person name="Lopez-Fernandez M."/>
            <person name="Wu X."/>
            <person name="de Brujin I."/>
            <person name="Lundin D."/>
            <person name="Andersson A."/>
            <person name="Bertilsson S."/>
            <person name="Dopson M."/>
        </authorList>
    </citation>
    <scope>NUCLEOTIDE SEQUENCE</scope>
    <source>
        <strain evidence="2">MM171B01351</strain>
    </source>
</reference>
<dbReference type="EMBL" id="MT143777">
    <property type="protein sequence ID" value="QJB02351.1"/>
    <property type="molecule type" value="Genomic_DNA"/>
</dbReference>
<name>A0A6M3M3D9_9ZZZZ</name>
<proteinExistence type="predicted"/>
<sequence length="144" mass="15682">MTTRPKLVAPSAAPHERAQIHCFGLYLALFTGGMTLIAHGSPGSIMRDVIGGNFILMLVLAYSPILTFESLRQRVMLQVVIFAGLVFGLLTWFKANGFHTPMSATTPPTLSLSEMLLGIAIYLIFSAAALRLAKFTVKTRTARQ</sequence>
<keyword evidence="1" id="KW-1133">Transmembrane helix</keyword>